<dbReference type="GO" id="GO:0005737">
    <property type="term" value="C:cytoplasm"/>
    <property type="evidence" value="ECO:0007669"/>
    <property type="project" value="TreeGrafter"/>
</dbReference>
<keyword evidence="5" id="KW-1185">Reference proteome</keyword>
<dbReference type="SUPFAM" id="SSF55681">
    <property type="entry name" value="Class II aaRS and biotin synthetases"/>
    <property type="match status" value="1"/>
</dbReference>
<dbReference type="GO" id="GO:0005524">
    <property type="term" value="F:ATP binding"/>
    <property type="evidence" value="ECO:0007669"/>
    <property type="project" value="UniProtKB-UniRule"/>
</dbReference>
<dbReference type="InterPro" id="IPR036390">
    <property type="entry name" value="WH_DNA-bd_sf"/>
</dbReference>
<keyword evidence="1 2" id="KW-0436">Ligase</keyword>
<dbReference type="InterPro" id="IPR013196">
    <property type="entry name" value="HTH_11"/>
</dbReference>
<evidence type="ECO:0000313" key="5">
    <source>
        <dbReference type="Proteomes" id="UP001178148"/>
    </source>
</evidence>
<feature type="binding site" evidence="2">
    <location>
        <position position="113"/>
    </location>
    <ligand>
        <name>biotin</name>
        <dbReference type="ChEBI" id="CHEBI:57586"/>
    </ligand>
</feature>
<gene>
    <name evidence="2 4" type="primary">birA</name>
    <name evidence="4" type="ORF">QS748_09290</name>
</gene>
<feature type="binding site" evidence="2">
    <location>
        <begin position="88"/>
        <end position="90"/>
    </location>
    <ligand>
        <name>biotin</name>
        <dbReference type="ChEBI" id="CHEBI:57586"/>
    </ligand>
</feature>
<dbReference type="CDD" id="cd16442">
    <property type="entry name" value="BPL"/>
    <property type="match status" value="1"/>
</dbReference>
<dbReference type="NCBIfam" id="NF008847">
    <property type="entry name" value="PRK11886.1-2"/>
    <property type="match status" value="1"/>
</dbReference>
<comment type="function">
    <text evidence="2">Acts both as a biotin--[acetyl-CoA-carboxylase] ligase and a biotin-operon repressor. In the presence of ATP, BirA activates biotin to form the BirA-biotinyl-5'-adenylate (BirA-bio-5'-AMP or holoBirA) complex. HoloBirA can either transfer the biotinyl moiety to the biotin carboxyl carrier protein (BCCP) subunit of acetyl-CoA carboxylase, or bind to the biotin operator site and inhibit transcription of the operon.</text>
</comment>
<comment type="caution">
    <text evidence="4">The sequence shown here is derived from an EMBL/GenBank/DDBJ whole genome shotgun (WGS) entry which is preliminary data.</text>
</comment>
<evidence type="ECO:0000256" key="1">
    <source>
        <dbReference type="ARBA" id="ARBA00022598"/>
    </source>
</evidence>
<keyword evidence="2" id="KW-0092">Biotin</keyword>
<dbReference type="AlphaFoldDB" id="A0AA90NUQ2"/>
<feature type="domain" description="BPL/LPL catalytic" evidence="3">
    <location>
        <begin position="69"/>
        <end position="256"/>
    </location>
</feature>
<dbReference type="PANTHER" id="PTHR12835">
    <property type="entry name" value="BIOTIN PROTEIN LIGASE"/>
    <property type="match status" value="1"/>
</dbReference>
<feature type="DNA-binding region" description="H-T-H motif" evidence="2">
    <location>
        <begin position="16"/>
        <end position="35"/>
    </location>
</feature>
<dbReference type="InterPro" id="IPR045864">
    <property type="entry name" value="aa-tRNA-synth_II/BPL/LPL"/>
</dbReference>
<dbReference type="SUPFAM" id="SSF50037">
    <property type="entry name" value="C-terminal domain of transcriptional repressors"/>
    <property type="match status" value="1"/>
</dbReference>
<evidence type="ECO:0000256" key="2">
    <source>
        <dbReference type="HAMAP-Rule" id="MF_00978"/>
    </source>
</evidence>
<dbReference type="InterPro" id="IPR030855">
    <property type="entry name" value="Bifunct_BirA"/>
</dbReference>
<keyword evidence="2" id="KW-0238">DNA-binding</keyword>
<comment type="similarity">
    <text evidence="2">Belongs to the biotin--protein ligase family.</text>
</comment>
<sequence>MEKLLKLLSDRGFHSGEEIGKVLGISRAGVWKKIKGLKVLGLMLDAVCGRGYRLAPGIELLDRSKIYEGLEQNVLQHISLHLCLVTSSTNDLIREVAGKTSDQKMHFCMAEHQTNGRGRRGRSWVTPFGGSICLSILWRVCDGTASLEGLSLAVGLAVVKALGSCGAQGLSLKWPNDVLWKGKKLSGVLLEVCGDPVGECEVTIGVGVNIRLSDDQFDIINQPATDLQRACGMSVSRNHVGSALIGEIYRTLECYKRNGFVFFQEQWNHYDAYFGKRVMLDVSSKQIYGRSLGVNEWGGIILETISGNMAFHSGEVSLRADDISVES</sequence>
<feature type="binding site" evidence="2">
    <location>
        <begin position="117"/>
        <end position="119"/>
    </location>
    <ligand>
        <name>biotin</name>
        <dbReference type="ChEBI" id="CHEBI:57586"/>
    </ligand>
</feature>
<dbReference type="InterPro" id="IPR004143">
    <property type="entry name" value="BPL_LPL_catalytic"/>
</dbReference>
<dbReference type="Pfam" id="PF08279">
    <property type="entry name" value="HTH_11"/>
    <property type="match status" value="1"/>
</dbReference>
<keyword evidence="2" id="KW-0804">Transcription</keyword>
<dbReference type="EMBL" id="JASXSV010000013">
    <property type="protein sequence ID" value="MDP0589357.1"/>
    <property type="molecule type" value="Genomic_DNA"/>
</dbReference>
<evidence type="ECO:0000259" key="3">
    <source>
        <dbReference type="PROSITE" id="PS51733"/>
    </source>
</evidence>
<proteinExistence type="inferred from homology"/>
<evidence type="ECO:0000313" key="4">
    <source>
        <dbReference type="EMBL" id="MDP0589357.1"/>
    </source>
</evidence>
<organism evidence="4 5">
    <name type="scientific">Candidatus Endonucleibacter bathymodioli</name>
    <dbReference type="NCBI Taxonomy" id="539814"/>
    <lineage>
        <taxon>Bacteria</taxon>
        <taxon>Pseudomonadati</taxon>
        <taxon>Pseudomonadota</taxon>
        <taxon>Gammaproteobacteria</taxon>
        <taxon>Oceanospirillales</taxon>
        <taxon>Endozoicomonadaceae</taxon>
        <taxon>Candidatus Endonucleibacter</taxon>
    </lineage>
</organism>
<keyword evidence="2" id="KW-0547">Nucleotide-binding</keyword>
<keyword evidence="2" id="KW-0805">Transcription regulation</keyword>
<dbReference type="InterPro" id="IPR004408">
    <property type="entry name" value="Biotin_CoA_COase_ligase"/>
</dbReference>
<comment type="catalytic activity">
    <reaction evidence="2">
        <text>biotin + L-lysyl-[protein] + ATP = N(6)-biotinyl-L-lysyl-[protein] + AMP + diphosphate + H(+)</text>
        <dbReference type="Rhea" id="RHEA:11756"/>
        <dbReference type="Rhea" id="RHEA-COMP:9752"/>
        <dbReference type="Rhea" id="RHEA-COMP:10505"/>
        <dbReference type="ChEBI" id="CHEBI:15378"/>
        <dbReference type="ChEBI" id="CHEBI:29969"/>
        <dbReference type="ChEBI" id="CHEBI:30616"/>
        <dbReference type="ChEBI" id="CHEBI:33019"/>
        <dbReference type="ChEBI" id="CHEBI:57586"/>
        <dbReference type="ChEBI" id="CHEBI:83144"/>
        <dbReference type="ChEBI" id="CHEBI:456215"/>
        <dbReference type="EC" id="6.3.4.15"/>
    </reaction>
</comment>
<dbReference type="PANTHER" id="PTHR12835:SF5">
    <property type="entry name" value="BIOTIN--PROTEIN LIGASE"/>
    <property type="match status" value="1"/>
</dbReference>
<dbReference type="Gene3D" id="1.10.10.10">
    <property type="entry name" value="Winged helix-like DNA-binding domain superfamily/Winged helix DNA-binding domain"/>
    <property type="match status" value="1"/>
</dbReference>
<accession>A0AA90NUQ2</accession>
<keyword evidence="2" id="KW-0067">ATP-binding</keyword>
<dbReference type="InterPro" id="IPR036388">
    <property type="entry name" value="WH-like_DNA-bd_sf"/>
</dbReference>
<dbReference type="InterPro" id="IPR008988">
    <property type="entry name" value="Transcriptional_repressor_C"/>
</dbReference>
<reference evidence="4 5" key="1">
    <citation type="journal article" date="2023" name="bioRxiv">
        <title>An intranuclear bacterial parasite of deep-sea mussels expresses apoptosis inhibitors acquired from its host.</title>
        <authorList>
            <person name="Gonzalez Porras M.A."/>
            <person name="Assie A."/>
            <person name="Tietjen M."/>
            <person name="Violette M."/>
            <person name="Kleiner M."/>
            <person name="Gruber-Vodicka H."/>
            <person name="Dubilier N."/>
            <person name="Leisch N."/>
        </authorList>
    </citation>
    <scope>NUCLEOTIDE SEQUENCE [LARGE SCALE GENOMIC DNA]</scope>
    <source>
        <strain evidence="4">IAP13</strain>
    </source>
</reference>
<dbReference type="NCBIfam" id="TIGR00121">
    <property type="entry name" value="birA_ligase"/>
    <property type="match status" value="1"/>
</dbReference>
<dbReference type="GO" id="GO:0003677">
    <property type="term" value="F:DNA binding"/>
    <property type="evidence" value="ECO:0007669"/>
    <property type="project" value="UniProtKB-UniRule"/>
</dbReference>
<name>A0AA90NUQ2_9GAMM</name>
<dbReference type="PROSITE" id="PS51733">
    <property type="entry name" value="BPL_LPL_CATALYTIC"/>
    <property type="match status" value="1"/>
</dbReference>
<dbReference type="SUPFAM" id="SSF46785">
    <property type="entry name" value="Winged helix' DNA-binding domain"/>
    <property type="match status" value="1"/>
</dbReference>
<keyword evidence="2" id="KW-0678">Repressor</keyword>
<dbReference type="Proteomes" id="UP001178148">
    <property type="component" value="Unassembled WGS sequence"/>
</dbReference>
<protein>
    <recommendedName>
        <fullName evidence="2">Bifunctional ligase/repressor BirA</fullName>
    </recommendedName>
    <alternativeName>
        <fullName evidence="2">Biotin operon repressor</fullName>
    </alternativeName>
    <alternativeName>
        <fullName evidence="2">Biotin--[acetyl-CoA-carboxylase] ligase</fullName>
        <ecNumber evidence="2">6.3.4.15</ecNumber>
    </alternativeName>
    <alternativeName>
        <fullName evidence="2">Biotin--protein ligase</fullName>
    </alternativeName>
    <alternativeName>
        <fullName evidence="2">Biotin-[acetyl-CoA carboxylase] synthetase</fullName>
    </alternativeName>
</protein>
<dbReference type="HAMAP" id="MF_00978">
    <property type="entry name" value="Bifunct_BirA"/>
    <property type="match status" value="1"/>
</dbReference>
<dbReference type="Gene3D" id="2.30.30.100">
    <property type="match status" value="1"/>
</dbReference>
<dbReference type="Gene3D" id="3.30.930.10">
    <property type="entry name" value="Bira Bifunctional Protein, Domain 2"/>
    <property type="match status" value="1"/>
</dbReference>
<dbReference type="EC" id="6.3.4.15" evidence="2"/>
<dbReference type="GO" id="GO:0004077">
    <property type="term" value="F:biotin--[biotin carboxyl-carrier protein] ligase activity"/>
    <property type="evidence" value="ECO:0007669"/>
    <property type="project" value="UniProtKB-UniRule"/>
</dbReference>
<dbReference type="GO" id="GO:0006355">
    <property type="term" value="P:regulation of DNA-templated transcription"/>
    <property type="evidence" value="ECO:0007669"/>
    <property type="project" value="UniProtKB-UniRule"/>
</dbReference>
<dbReference type="Pfam" id="PF03099">
    <property type="entry name" value="BPL_LplA_LipB"/>
    <property type="match status" value="1"/>
</dbReference>
<feature type="binding site" evidence="2">
    <location>
        <position position="184"/>
    </location>
    <ligand>
        <name>biotin</name>
        <dbReference type="ChEBI" id="CHEBI:57586"/>
    </ligand>
</feature>